<sequence length="306" mass="32587">MTGARTRVEALIGKYPNTAALHDGSVRSDALELRFADVFPVHDAFGAMIREQCFDVSEMAIVTYLQAKAAGAPLTLLPIVLVGRFQHRYLVADARRPVTPEQLKGARIGVRAYTVTTGVWLRGLLEADYGVPGDSVTWVTFEEPHVDGFTEPSNVVRAPAGASIEQLLADGELDAAVLGSPGAPGTQAPTVPVIADPVAAGGEWFREYGVVPINHVLVVPAPLPEKSPELVTEVFGMVAESRTRALAEPRLAPEEPGVTAADALPVGLDALRPGLEIIAEYAVRQHLIPSPIAVDDMVDDVTRRLG</sequence>
<name>A0A5N0V219_9PSEU</name>
<evidence type="ECO:0008006" key="3">
    <source>
        <dbReference type="Google" id="ProtNLM"/>
    </source>
</evidence>
<evidence type="ECO:0000313" key="2">
    <source>
        <dbReference type="Proteomes" id="UP000319769"/>
    </source>
</evidence>
<dbReference type="RefSeq" id="WP_144751767.1">
    <property type="nucleotide sequence ID" value="NZ_VMNW02000025.1"/>
</dbReference>
<accession>A0A5N0V219</accession>
<dbReference type="Proteomes" id="UP000319769">
    <property type="component" value="Unassembled WGS sequence"/>
</dbReference>
<evidence type="ECO:0000313" key="1">
    <source>
        <dbReference type="EMBL" id="KAA9160055.1"/>
    </source>
</evidence>
<keyword evidence="2" id="KW-1185">Reference proteome</keyword>
<dbReference type="OrthoDB" id="3805543at2"/>
<dbReference type="Gene3D" id="3.40.190.10">
    <property type="entry name" value="Periplasmic binding protein-like II"/>
    <property type="match status" value="2"/>
</dbReference>
<proteinExistence type="predicted"/>
<protein>
    <recommendedName>
        <fullName evidence="3">4,5-dihydroxyphthalate decarboxylase</fullName>
    </recommendedName>
</protein>
<dbReference type="EMBL" id="VMNW02000025">
    <property type="protein sequence ID" value="KAA9160055.1"/>
    <property type="molecule type" value="Genomic_DNA"/>
</dbReference>
<comment type="caution">
    <text evidence="1">The sequence shown here is derived from an EMBL/GenBank/DDBJ whole genome shotgun (WGS) entry which is preliminary data.</text>
</comment>
<dbReference type="AlphaFoldDB" id="A0A5N0V219"/>
<organism evidence="1 2">
    <name type="scientific">Amycolatopsis acidicola</name>
    <dbReference type="NCBI Taxonomy" id="2596893"/>
    <lineage>
        <taxon>Bacteria</taxon>
        <taxon>Bacillati</taxon>
        <taxon>Actinomycetota</taxon>
        <taxon>Actinomycetes</taxon>
        <taxon>Pseudonocardiales</taxon>
        <taxon>Pseudonocardiaceae</taxon>
        <taxon>Amycolatopsis</taxon>
    </lineage>
</organism>
<gene>
    <name evidence="1" type="ORF">FPZ12_018360</name>
</gene>
<dbReference type="SUPFAM" id="SSF53850">
    <property type="entry name" value="Periplasmic binding protein-like II"/>
    <property type="match status" value="1"/>
</dbReference>
<reference evidence="1" key="1">
    <citation type="submission" date="2019-09" db="EMBL/GenBank/DDBJ databases">
        <authorList>
            <person name="Teo W.F.A."/>
            <person name="Duangmal K."/>
        </authorList>
    </citation>
    <scope>NUCLEOTIDE SEQUENCE [LARGE SCALE GENOMIC DNA]</scope>
    <source>
        <strain evidence="1">K81G1</strain>
    </source>
</reference>